<comment type="caution">
    <text evidence="1">The sequence shown here is derived from an EMBL/GenBank/DDBJ whole genome shotgun (WGS) entry which is preliminary data.</text>
</comment>
<accession>A0A263D1G3</accession>
<reference evidence="1 2" key="1">
    <citation type="submission" date="2017-07" db="EMBL/GenBank/DDBJ databases">
        <title>Amycolatopsis antarcticus sp. nov., isolated from the surface of an Antarcticus brown macroalga.</title>
        <authorList>
            <person name="Wang J."/>
            <person name="Leiva S."/>
            <person name="Huang J."/>
            <person name="Huang Y."/>
        </authorList>
    </citation>
    <scope>NUCLEOTIDE SEQUENCE [LARGE SCALE GENOMIC DNA]</scope>
    <source>
        <strain evidence="1 2">AU-G6</strain>
    </source>
</reference>
<dbReference type="Proteomes" id="UP000242444">
    <property type="component" value="Unassembled WGS sequence"/>
</dbReference>
<dbReference type="InParanoid" id="A0A263D1G3"/>
<dbReference type="RefSeq" id="WP_094863391.1">
    <property type="nucleotide sequence ID" value="NZ_NKYE01000008.1"/>
</dbReference>
<dbReference type="AlphaFoldDB" id="A0A263D1G3"/>
<dbReference type="EMBL" id="NKYE01000008">
    <property type="protein sequence ID" value="OZM72293.1"/>
    <property type="molecule type" value="Genomic_DNA"/>
</dbReference>
<name>A0A263D1G3_9PSEU</name>
<evidence type="ECO:0000313" key="1">
    <source>
        <dbReference type="EMBL" id="OZM72293.1"/>
    </source>
</evidence>
<gene>
    <name evidence="1" type="ORF">CFN78_14860</name>
</gene>
<evidence type="ECO:0000313" key="2">
    <source>
        <dbReference type="Proteomes" id="UP000242444"/>
    </source>
</evidence>
<proteinExistence type="predicted"/>
<keyword evidence="2" id="KW-1185">Reference proteome</keyword>
<sequence>MRTANAVITAAETITLNAAIGRFEQHRDVRAGYIADVDGGITAVLCTAPTAVTCEAVTTCGAVPEFPVEARLIESRNASVGELISLRRTAIAV</sequence>
<protein>
    <submittedName>
        <fullName evidence="1">Uncharacterized protein</fullName>
    </submittedName>
</protein>
<organism evidence="1 2">
    <name type="scientific">Amycolatopsis antarctica</name>
    <dbReference type="NCBI Taxonomy" id="1854586"/>
    <lineage>
        <taxon>Bacteria</taxon>
        <taxon>Bacillati</taxon>
        <taxon>Actinomycetota</taxon>
        <taxon>Actinomycetes</taxon>
        <taxon>Pseudonocardiales</taxon>
        <taxon>Pseudonocardiaceae</taxon>
        <taxon>Amycolatopsis</taxon>
    </lineage>
</organism>